<reference evidence="2" key="2">
    <citation type="submission" date="2021-04" db="EMBL/GenBank/DDBJ databases">
        <authorList>
            <person name="Gilroy R."/>
        </authorList>
    </citation>
    <scope>NUCLEOTIDE SEQUENCE</scope>
    <source>
        <strain evidence="2">CHK169-4300</strain>
    </source>
</reference>
<evidence type="ECO:0000259" key="1">
    <source>
        <dbReference type="SMART" id="SM00487"/>
    </source>
</evidence>
<keyword evidence="2" id="KW-0347">Helicase</keyword>
<dbReference type="SUPFAM" id="SSF52540">
    <property type="entry name" value="P-loop containing nucleoside triphosphate hydrolases"/>
    <property type="match status" value="2"/>
</dbReference>
<organism evidence="2 3">
    <name type="scientific">Candidatus Atopostipes pullistercoris</name>
    <dbReference type="NCBI Taxonomy" id="2838467"/>
    <lineage>
        <taxon>Bacteria</taxon>
        <taxon>Bacillati</taxon>
        <taxon>Bacillota</taxon>
        <taxon>Bacilli</taxon>
        <taxon>Lactobacillales</taxon>
        <taxon>Carnobacteriaceae</taxon>
        <taxon>Atopostipes</taxon>
    </lineage>
</organism>
<dbReference type="GO" id="GO:0004386">
    <property type="term" value="F:helicase activity"/>
    <property type="evidence" value="ECO:0007669"/>
    <property type="project" value="UniProtKB-KW"/>
</dbReference>
<comment type="caution">
    <text evidence="2">The sequence shown here is derived from an EMBL/GenBank/DDBJ whole genome shotgun (WGS) entry which is preliminary data.</text>
</comment>
<gene>
    <name evidence="2" type="ORF">H9808_08230</name>
</gene>
<dbReference type="AlphaFoldDB" id="A0A9D2G3K2"/>
<dbReference type="InterPro" id="IPR006935">
    <property type="entry name" value="Helicase/UvrB_N"/>
</dbReference>
<keyword evidence="2" id="KW-0378">Hydrolase</keyword>
<evidence type="ECO:0000313" key="2">
    <source>
        <dbReference type="EMBL" id="HIZ71730.1"/>
    </source>
</evidence>
<keyword evidence="2" id="KW-0067">ATP-binding</keyword>
<dbReference type="Proteomes" id="UP000824106">
    <property type="component" value="Unassembled WGS sequence"/>
</dbReference>
<dbReference type="EMBL" id="DXAZ01000134">
    <property type="protein sequence ID" value="HIZ71730.1"/>
    <property type="molecule type" value="Genomic_DNA"/>
</dbReference>
<keyword evidence="2" id="KW-0547">Nucleotide-binding</keyword>
<dbReference type="Pfam" id="PF04851">
    <property type="entry name" value="ResIII"/>
    <property type="match status" value="1"/>
</dbReference>
<accession>A0A9D2G3K2</accession>
<dbReference type="GO" id="GO:0016787">
    <property type="term" value="F:hydrolase activity"/>
    <property type="evidence" value="ECO:0007669"/>
    <property type="project" value="InterPro"/>
</dbReference>
<reference evidence="2" key="1">
    <citation type="journal article" date="2021" name="PeerJ">
        <title>Extensive microbial diversity within the chicken gut microbiome revealed by metagenomics and culture.</title>
        <authorList>
            <person name="Gilroy R."/>
            <person name="Ravi A."/>
            <person name="Getino M."/>
            <person name="Pursley I."/>
            <person name="Horton D.L."/>
            <person name="Alikhan N.F."/>
            <person name="Baker D."/>
            <person name="Gharbi K."/>
            <person name="Hall N."/>
            <person name="Watson M."/>
            <person name="Adriaenssens E.M."/>
            <person name="Foster-Nyarko E."/>
            <person name="Jarju S."/>
            <person name="Secka A."/>
            <person name="Antonio M."/>
            <person name="Oren A."/>
            <person name="Chaudhuri R.R."/>
            <person name="La Ragione R."/>
            <person name="Hildebrand F."/>
            <person name="Pallen M.J."/>
        </authorList>
    </citation>
    <scope>NUCLEOTIDE SEQUENCE</scope>
    <source>
        <strain evidence="2">CHK169-4300</strain>
    </source>
</reference>
<protein>
    <submittedName>
        <fullName evidence="2">DEAD/DEAH box helicase family protein</fullName>
    </submittedName>
</protein>
<name>A0A9D2G3K2_9LACT</name>
<dbReference type="InterPro" id="IPR014001">
    <property type="entry name" value="Helicase_ATP-bd"/>
</dbReference>
<dbReference type="Gene3D" id="3.40.50.300">
    <property type="entry name" value="P-loop containing nucleotide triphosphate hydrolases"/>
    <property type="match status" value="1"/>
</dbReference>
<dbReference type="InterPro" id="IPR027417">
    <property type="entry name" value="P-loop_NTPase"/>
</dbReference>
<sequence>MKEFKARKWQNEAIKRSVNDESGGIFLEAAGGRGKTLCALEIAKQKKAKKVIVVNNRVSILSGWEKSYKEFSYDKSFELVAITDKKLSNIVKEGSKMACDVLIIDEWQNISSKNCVSAYKKVKRGYTIGLSATPIRKKGQNFYPLEKTLWKKANPNRKFDWELTHGKMVYDAFSYSKTKWADFRDYENYISNLPNFMRWEEIEKIENAEENNGFKIKFFKNTLPCANPEAMKMLNTYNVVTKNSKTAMSKLAFGKTAFERILNQTGFEIDFPKLKAVNEDTPLLKEVDRLIEKAPHEMLIVTKSVQIANIIKERNPKIGIWTGATKELLDAPIVVATSQTLGVGVDGLQDKFKTLVVLDPVAEDSGEYDDYRQLLWRVTGSRQKHDVNIIEIRFKEF</sequence>
<dbReference type="SMART" id="SM00487">
    <property type="entry name" value="DEXDc"/>
    <property type="match status" value="1"/>
</dbReference>
<feature type="domain" description="Helicase ATP-binding" evidence="1">
    <location>
        <begin position="2"/>
        <end position="162"/>
    </location>
</feature>
<dbReference type="GO" id="GO:0003677">
    <property type="term" value="F:DNA binding"/>
    <property type="evidence" value="ECO:0007669"/>
    <property type="project" value="InterPro"/>
</dbReference>
<dbReference type="GO" id="GO:0005524">
    <property type="term" value="F:ATP binding"/>
    <property type="evidence" value="ECO:0007669"/>
    <property type="project" value="InterPro"/>
</dbReference>
<evidence type="ECO:0000313" key="3">
    <source>
        <dbReference type="Proteomes" id="UP000824106"/>
    </source>
</evidence>
<proteinExistence type="predicted"/>